<dbReference type="GO" id="GO:0005634">
    <property type="term" value="C:nucleus"/>
    <property type="evidence" value="ECO:0007669"/>
    <property type="project" value="UniProtKB-SubCell"/>
</dbReference>
<dbReference type="FunFam" id="1.10.10.60:FF:000002">
    <property type="entry name" value="Myb family transcription factor"/>
    <property type="match status" value="1"/>
</dbReference>
<keyword evidence="6" id="KW-0539">Nucleus</keyword>
<feature type="domain" description="HTH myb-type" evidence="8">
    <location>
        <begin position="265"/>
        <end position="325"/>
    </location>
</feature>
<comment type="similarity">
    <text evidence="2">Belongs to the MYB-CC family.</text>
</comment>
<dbReference type="PANTHER" id="PTHR31499:SF85">
    <property type="entry name" value="TRANSCRIPTION FACTOR MYB-RELATED FAMILY"/>
    <property type="match status" value="1"/>
</dbReference>
<dbReference type="Pfam" id="PF00249">
    <property type="entry name" value="Myb_DNA-binding"/>
    <property type="match status" value="1"/>
</dbReference>
<evidence type="ECO:0000256" key="7">
    <source>
        <dbReference type="SAM" id="SignalP"/>
    </source>
</evidence>
<protein>
    <submittedName>
        <fullName evidence="10">Uncharacterized protein LOC115733695 isoform X1</fullName>
    </submittedName>
</protein>
<dbReference type="NCBIfam" id="TIGR01557">
    <property type="entry name" value="myb_SHAQKYF"/>
    <property type="match status" value="1"/>
</dbReference>
<sequence length="436" mass="49143">MQSIMFPIEQKSIHFLFVLVVACRMYAQKIYSHEPIRPNHELTSGDNFELNNHHSQVLSAPQPWNAGISAQPPAMGICLRSENLVPAKSSSTTMLSCFESPASAFYAAEHCMGFQQCGCDINPSSDCSPPSKACDTEFPLYRSSRESFTINFRDQSDPFIESKEQAIAKSARSNECNRAAENCYGFEYTNSQQSKVLAHRQDKLLRDNAASVWRCLSIPSAEKKDQKVSCGSSGHLLSQLSFSSQLEKRPSKFPSVNTMSTGSVLSNKTRIRWTQDLHEKFVECVNRLGGAEKATPKAILKLMDSDGLTIFHIKSHLQKYRIAKYMPDSAEGRTARRTSSNEFPQIDIKNGLQIREALQLQLDVQRRLHEQLEIQRTLQLRIEEQGRQLRMMFDQQQKSSNGPSNSESVNSLEDVHFSATEGLQNTHNTHFPSKIS</sequence>
<reference evidence="10" key="1">
    <citation type="submission" date="2025-08" db="UniProtKB">
        <authorList>
            <consortium name="RefSeq"/>
        </authorList>
    </citation>
    <scope>IDENTIFICATION</scope>
    <source>
        <tissue evidence="10">Leaf</tissue>
    </source>
</reference>
<accession>A0A8B8NCM6</accession>
<dbReference type="InterPro" id="IPR025756">
    <property type="entry name" value="Myb_CC_LHEQLE"/>
</dbReference>
<name>A0A8B8NCM6_9MYRT</name>
<evidence type="ECO:0000259" key="8">
    <source>
        <dbReference type="PROSITE" id="PS51294"/>
    </source>
</evidence>
<dbReference type="PROSITE" id="PS51294">
    <property type="entry name" value="HTH_MYB"/>
    <property type="match status" value="1"/>
</dbReference>
<keyword evidence="9" id="KW-1185">Reference proteome</keyword>
<proteinExistence type="inferred from homology"/>
<evidence type="ECO:0000256" key="1">
    <source>
        <dbReference type="ARBA" id="ARBA00004123"/>
    </source>
</evidence>
<keyword evidence="7" id="KW-0732">Signal</keyword>
<evidence type="ECO:0000313" key="10">
    <source>
        <dbReference type="RefSeq" id="XP_030520187.1"/>
    </source>
</evidence>
<dbReference type="KEGG" id="rarg:115733695"/>
<dbReference type="AlphaFoldDB" id="A0A8B8NCM6"/>
<organism evidence="9 10">
    <name type="scientific">Rhodamnia argentea</name>
    <dbReference type="NCBI Taxonomy" id="178133"/>
    <lineage>
        <taxon>Eukaryota</taxon>
        <taxon>Viridiplantae</taxon>
        <taxon>Streptophyta</taxon>
        <taxon>Embryophyta</taxon>
        <taxon>Tracheophyta</taxon>
        <taxon>Spermatophyta</taxon>
        <taxon>Magnoliopsida</taxon>
        <taxon>eudicotyledons</taxon>
        <taxon>Gunneridae</taxon>
        <taxon>Pentapetalae</taxon>
        <taxon>rosids</taxon>
        <taxon>malvids</taxon>
        <taxon>Myrtales</taxon>
        <taxon>Myrtaceae</taxon>
        <taxon>Myrtoideae</taxon>
        <taxon>Myrteae</taxon>
        <taxon>Australasian group</taxon>
        <taxon>Rhodamnia</taxon>
    </lineage>
</organism>
<dbReference type="InterPro" id="IPR001005">
    <property type="entry name" value="SANT/Myb"/>
</dbReference>
<dbReference type="Proteomes" id="UP000827889">
    <property type="component" value="Chromosome 10"/>
</dbReference>
<dbReference type="RefSeq" id="XP_030520187.1">
    <property type="nucleotide sequence ID" value="XM_030664327.2"/>
</dbReference>
<dbReference type="OrthoDB" id="551907at2759"/>
<dbReference type="InterPro" id="IPR017930">
    <property type="entry name" value="Myb_dom"/>
</dbReference>
<evidence type="ECO:0000256" key="4">
    <source>
        <dbReference type="ARBA" id="ARBA00023054"/>
    </source>
</evidence>
<dbReference type="InterPro" id="IPR009057">
    <property type="entry name" value="Homeodomain-like_sf"/>
</dbReference>
<evidence type="ECO:0000256" key="3">
    <source>
        <dbReference type="ARBA" id="ARBA00023015"/>
    </source>
</evidence>
<dbReference type="InterPro" id="IPR006447">
    <property type="entry name" value="Myb_dom_plants"/>
</dbReference>
<feature type="chain" id="PRO_5034419885" evidence="7">
    <location>
        <begin position="33"/>
        <end position="436"/>
    </location>
</feature>
<keyword evidence="3" id="KW-0805">Transcription regulation</keyword>
<keyword evidence="5" id="KW-0804">Transcription</keyword>
<evidence type="ECO:0000256" key="2">
    <source>
        <dbReference type="ARBA" id="ARBA00006783"/>
    </source>
</evidence>
<evidence type="ECO:0000256" key="5">
    <source>
        <dbReference type="ARBA" id="ARBA00023163"/>
    </source>
</evidence>
<dbReference type="PANTHER" id="PTHR31499">
    <property type="entry name" value="MYB FAMILY TRANSCRIPTION FACTOR PHL11"/>
    <property type="match status" value="1"/>
</dbReference>
<keyword evidence="4" id="KW-0175">Coiled coil</keyword>
<dbReference type="GO" id="GO:0003700">
    <property type="term" value="F:DNA-binding transcription factor activity"/>
    <property type="evidence" value="ECO:0007669"/>
    <property type="project" value="InterPro"/>
</dbReference>
<dbReference type="Gene3D" id="1.10.10.60">
    <property type="entry name" value="Homeodomain-like"/>
    <property type="match status" value="1"/>
</dbReference>
<feature type="signal peptide" evidence="7">
    <location>
        <begin position="1"/>
        <end position="32"/>
    </location>
</feature>
<evidence type="ECO:0000256" key="6">
    <source>
        <dbReference type="ARBA" id="ARBA00023242"/>
    </source>
</evidence>
<dbReference type="GO" id="GO:0003677">
    <property type="term" value="F:DNA binding"/>
    <property type="evidence" value="ECO:0007669"/>
    <property type="project" value="InterPro"/>
</dbReference>
<comment type="subcellular location">
    <subcellularLocation>
        <location evidence="1">Nucleus</location>
    </subcellularLocation>
</comment>
<dbReference type="InterPro" id="IPR046955">
    <property type="entry name" value="PHR1-like"/>
</dbReference>
<evidence type="ECO:0000313" key="9">
    <source>
        <dbReference type="Proteomes" id="UP000827889"/>
    </source>
</evidence>
<dbReference type="Pfam" id="PF14379">
    <property type="entry name" value="Myb_CC_LHEQLE"/>
    <property type="match status" value="1"/>
</dbReference>
<dbReference type="SUPFAM" id="SSF46689">
    <property type="entry name" value="Homeodomain-like"/>
    <property type="match status" value="1"/>
</dbReference>
<dbReference type="GeneID" id="115733695"/>
<gene>
    <name evidence="10" type="primary">LOC115733695</name>
</gene>